<dbReference type="Pfam" id="PF00439">
    <property type="entry name" value="Bromodomain"/>
    <property type="match status" value="1"/>
</dbReference>
<feature type="domain" description="PWWP" evidence="12">
    <location>
        <begin position="970"/>
        <end position="1042"/>
    </location>
</feature>
<name>A0A165FKD9_9BASI</name>
<evidence type="ECO:0000256" key="9">
    <source>
        <dbReference type="SAM" id="MobiDB-lite"/>
    </source>
</evidence>
<dbReference type="SUPFAM" id="SSF57903">
    <property type="entry name" value="FYVE/PHD zinc finger"/>
    <property type="match status" value="1"/>
</dbReference>
<evidence type="ECO:0000256" key="2">
    <source>
        <dbReference type="ARBA" id="ARBA00022737"/>
    </source>
</evidence>
<accession>A0A165FKD9</accession>
<evidence type="ECO:0000259" key="12">
    <source>
        <dbReference type="PROSITE" id="PS50812"/>
    </source>
</evidence>
<dbReference type="SMART" id="SM00297">
    <property type="entry name" value="BROMO"/>
    <property type="match status" value="1"/>
</dbReference>
<dbReference type="InterPro" id="IPR019787">
    <property type="entry name" value="Znf_PHD-finger"/>
</dbReference>
<evidence type="ECO:0000259" key="10">
    <source>
        <dbReference type="PROSITE" id="PS50014"/>
    </source>
</evidence>
<feature type="domain" description="PHD-type" evidence="11">
    <location>
        <begin position="138"/>
        <end position="188"/>
    </location>
</feature>
<evidence type="ECO:0000256" key="5">
    <source>
        <dbReference type="ARBA" id="ARBA00023117"/>
    </source>
</evidence>
<feature type="region of interest" description="Disordered" evidence="9">
    <location>
        <begin position="1093"/>
        <end position="1136"/>
    </location>
</feature>
<evidence type="ECO:0000259" key="11">
    <source>
        <dbReference type="PROSITE" id="PS50016"/>
    </source>
</evidence>
<evidence type="ECO:0000256" key="7">
    <source>
        <dbReference type="PROSITE-ProRule" id="PRU00035"/>
    </source>
</evidence>
<evidence type="ECO:0000256" key="1">
    <source>
        <dbReference type="ARBA" id="ARBA00022723"/>
    </source>
</evidence>
<dbReference type="SMART" id="SM00293">
    <property type="entry name" value="PWWP"/>
    <property type="match status" value="1"/>
</dbReference>
<gene>
    <name evidence="14" type="ORF">CALCODRAFT_470537</name>
</gene>
<feature type="domain" description="PHD-type" evidence="13">
    <location>
        <begin position="192"/>
        <end position="305"/>
    </location>
</feature>
<dbReference type="InterPro" id="IPR019786">
    <property type="entry name" value="Zinc_finger_PHD-type_CS"/>
</dbReference>
<dbReference type="InterPro" id="IPR001965">
    <property type="entry name" value="Znf_PHD"/>
</dbReference>
<dbReference type="InParanoid" id="A0A165FKD9"/>
<dbReference type="Gene3D" id="1.20.920.10">
    <property type="entry name" value="Bromodomain-like"/>
    <property type="match status" value="1"/>
</dbReference>
<dbReference type="Gene3D" id="3.30.40.10">
    <property type="entry name" value="Zinc/RING finger domain, C3HC4 (zinc finger)"/>
    <property type="match status" value="2"/>
</dbReference>
<dbReference type="STRING" id="1353952.A0A165FKD9"/>
<dbReference type="EMBL" id="KV423971">
    <property type="protein sequence ID" value="KZT56875.1"/>
    <property type="molecule type" value="Genomic_DNA"/>
</dbReference>
<keyword evidence="4" id="KW-0862">Zinc</keyword>
<dbReference type="InterPro" id="IPR034732">
    <property type="entry name" value="EPHD"/>
</dbReference>
<evidence type="ECO:0000313" key="15">
    <source>
        <dbReference type="Proteomes" id="UP000076842"/>
    </source>
</evidence>
<dbReference type="InterPro" id="IPR000313">
    <property type="entry name" value="PWWP_dom"/>
</dbReference>
<evidence type="ECO:0000256" key="8">
    <source>
        <dbReference type="PROSITE-ProRule" id="PRU00146"/>
    </source>
</evidence>
<dbReference type="Pfam" id="PF13832">
    <property type="entry name" value="zf-HC5HC2H_2"/>
    <property type="match status" value="1"/>
</dbReference>
<dbReference type="Pfam" id="PF00855">
    <property type="entry name" value="PWWP"/>
    <property type="match status" value="1"/>
</dbReference>
<feature type="domain" description="Bromo" evidence="10">
    <location>
        <begin position="484"/>
        <end position="546"/>
    </location>
</feature>
<evidence type="ECO:0000256" key="3">
    <source>
        <dbReference type="ARBA" id="ARBA00022771"/>
    </source>
</evidence>
<feature type="region of interest" description="Disordered" evidence="9">
    <location>
        <begin position="659"/>
        <end position="693"/>
    </location>
</feature>
<dbReference type="Pfam" id="PF13831">
    <property type="entry name" value="PHD_2"/>
    <property type="match status" value="1"/>
</dbReference>
<evidence type="ECO:0000259" key="13">
    <source>
        <dbReference type="PROSITE" id="PS51805"/>
    </source>
</evidence>
<dbReference type="PRINTS" id="PR00503">
    <property type="entry name" value="BROMODOMAIN"/>
</dbReference>
<feature type="compositionally biased region" description="Polar residues" evidence="9">
    <location>
        <begin position="847"/>
        <end position="871"/>
    </location>
</feature>
<dbReference type="OrthoDB" id="20839at2759"/>
<organism evidence="14 15">
    <name type="scientific">Calocera cornea HHB12733</name>
    <dbReference type="NCBI Taxonomy" id="1353952"/>
    <lineage>
        <taxon>Eukaryota</taxon>
        <taxon>Fungi</taxon>
        <taxon>Dikarya</taxon>
        <taxon>Basidiomycota</taxon>
        <taxon>Agaricomycotina</taxon>
        <taxon>Dacrymycetes</taxon>
        <taxon>Dacrymycetales</taxon>
        <taxon>Dacrymycetaceae</taxon>
        <taxon>Calocera</taxon>
    </lineage>
</organism>
<dbReference type="Pfam" id="PF10513">
    <property type="entry name" value="EPL1"/>
    <property type="match status" value="1"/>
</dbReference>
<dbReference type="InterPro" id="IPR013083">
    <property type="entry name" value="Znf_RING/FYVE/PHD"/>
</dbReference>
<keyword evidence="1" id="KW-0479">Metal-binding</keyword>
<feature type="compositionally biased region" description="Acidic residues" evidence="9">
    <location>
        <begin position="878"/>
        <end position="888"/>
    </location>
</feature>
<feature type="region of interest" description="Disordered" evidence="9">
    <location>
        <begin position="745"/>
        <end position="788"/>
    </location>
</feature>
<dbReference type="InterPro" id="IPR011011">
    <property type="entry name" value="Znf_FYVE_PHD"/>
</dbReference>
<feature type="region of interest" description="Disordered" evidence="9">
    <location>
        <begin position="709"/>
        <end position="731"/>
    </location>
</feature>
<reference evidence="14 15" key="1">
    <citation type="journal article" date="2016" name="Mol. Biol. Evol.">
        <title>Comparative Genomics of Early-Diverging Mushroom-Forming Fungi Provides Insights into the Origins of Lignocellulose Decay Capabilities.</title>
        <authorList>
            <person name="Nagy L.G."/>
            <person name="Riley R."/>
            <person name="Tritt A."/>
            <person name="Adam C."/>
            <person name="Daum C."/>
            <person name="Floudas D."/>
            <person name="Sun H."/>
            <person name="Yadav J.S."/>
            <person name="Pangilinan J."/>
            <person name="Larsson K.H."/>
            <person name="Matsuura K."/>
            <person name="Barry K."/>
            <person name="Labutti K."/>
            <person name="Kuo R."/>
            <person name="Ohm R.A."/>
            <person name="Bhattacharya S.S."/>
            <person name="Shirouzu T."/>
            <person name="Yoshinaga Y."/>
            <person name="Martin F.M."/>
            <person name="Grigoriev I.V."/>
            <person name="Hibbett D.S."/>
        </authorList>
    </citation>
    <scope>NUCLEOTIDE SEQUENCE [LARGE SCALE GENOMIC DNA]</scope>
    <source>
        <strain evidence="14 15">HHB12733</strain>
    </source>
</reference>
<keyword evidence="5 7" id="KW-0103">Bromodomain</keyword>
<dbReference type="InterPro" id="IPR001487">
    <property type="entry name" value="Bromodomain"/>
</dbReference>
<dbReference type="GO" id="GO:0006357">
    <property type="term" value="P:regulation of transcription by RNA polymerase II"/>
    <property type="evidence" value="ECO:0007669"/>
    <property type="project" value="TreeGrafter"/>
</dbReference>
<dbReference type="SMART" id="SM00249">
    <property type="entry name" value="PHD"/>
    <property type="match status" value="2"/>
</dbReference>
<dbReference type="PROSITE" id="PS50812">
    <property type="entry name" value="PWWP"/>
    <property type="match status" value="1"/>
</dbReference>
<dbReference type="FunFam" id="3.30.40.10:FF:000008">
    <property type="entry name" value="Bromodomain containing 1, isoform CRA_a"/>
    <property type="match status" value="1"/>
</dbReference>
<dbReference type="PROSITE" id="PS50014">
    <property type="entry name" value="BROMODOMAIN_2"/>
    <property type="match status" value="1"/>
</dbReference>
<dbReference type="Proteomes" id="UP000076842">
    <property type="component" value="Unassembled WGS sequence"/>
</dbReference>
<feature type="region of interest" description="Disordered" evidence="9">
    <location>
        <begin position="812"/>
        <end position="941"/>
    </location>
</feature>
<dbReference type="PROSITE" id="PS50016">
    <property type="entry name" value="ZF_PHD_2"/>
    <property type="match status" value="1"/>
</dbReference>
<feature type="region of interest" description="Disordered" evidence="9">
    <location>
        <begin position="1"/>
        <end position="36"/>
    </location>
</feature>
<dbReference type="SUPFAM" id="SSF63748">
    <property type="entry name" value="Tudor/PWWP/MBT"/>
    <property type="match status" value="1"/>
</dbReference>
<proteinExistence type="predicted"/>
<sequence>MGERIRSGRKAEPKVGKPLDLPRASFTRVEDEESTKPLGVHDLQARSYGYNNFEDWERPDYYIRYIEPIESELAVQVEYDMDEQDQEWLDALNKERKDMGLDQVSYETFEIIMDKLEKEWFDLMKRVPKPQTDAPPEDSTCAVCDDGEGENSNAIVFCDGCNLAVHQECYGIPYIPEGQWLCRKCTISPENPVSCVLCPAEAGAFKQTNTGKWVHLLCALWNPEVTVTKGAYMEPIEGIERISKPRWRLVCSICGIKKGACIQCQKASCATAFHVTCARQEGLLGSMKSFAEEEHSLRVFCEKHLPPDMLRNRRIHTPPPASSSGAATLKSTKAALAHSSGYAPPAPVIPVYVYNRVIAYIQKIRLLKKRDFMSLVCKYWSLKREARRGAPLLKRLHLEPWTASSSNRHKTEEQKARQLKSLGTLRADIERIRIMAEYVIRRERKKMDRIQEVQNRVDSILFPFDNALLEVLDQIIAIDKMKYFHDPVDRVEVPDYYSIVKNPMDWSQMKEKIIKHEYMNVEEFQNDVNLVFDNAMLYNAPTSTHYKGAVKCKLACEPILAELSALGKDDVAVDGVADLTISGTTVPTVNGVSHAPTIVSPTETDVTCIPPHLRHVNNLEPSIAALELLDGPDAIDAKDLDFKLDGSVLDFLYFYGVTDLKPPPTPPPPAPKVPRDRAAEKQRKLEERERAAAERDELLRQAVLLPRTRRGKKVADSVQADSTQEVAAGPDVEQLDSDVTVMKEDGADEQTSSPIVPGTEETTEKPKRRTRGTSTRPGIPLFVTDTSEMTSHGQFKHFETGWVLDTRTRSGRAGASLTPAPGPSKKRGRQSEGATPSVRPYKRRKPNVQSAHSPEPPTGSSAGQTTQQDHLFSSDVSDVTESDVEGDVDMDKKEEEQSVPPEILEQHPANPRPRKSVLPAPEPSEEAGSIKQRGGRKPIVSGMYGKRGSKVVILKENDIDDGTAENVFQNGTLVWARQGTFPWFPAEISALDGPELRGDIASAKPVMEEKFKGKRLWFVRFFGKSRTWAWLPSARMYPLGEDREFDAKLLDGKQFKTAHMKQSVRRAYQQARETMQTPEETAQEDALKARIAAGDKNAQREYDTIFGNGGESGSEDGEAMDGGGEEGTSMAVDEAD</sequence>
<dbReference type="InterPro" id="IPR050701">
    <property type="entry name" value="Histone_Mod_Regulator"/>
</dbReference>
<keyword evidence="6" id="KW-0539">Nucleus</keyword>
<evidence type="ECO:0000313" key="14">
    <source>
        <dbReference type="EMBL" id="KZT56875.1"/>
    </source>
</evidence>
<dbReference type="GO" id="GO:0006325">
    <property type="term" value="P:chromatin organization"/>
    <property type="evidence" value="ECO:0007669"/>
    <property type="project" value="UniProtKB-ARBA"/>
</dbReference>
<dbReference type="InterPro" id="IPR019542">
    <property type="entry name" value="Enhancer_polycomb-like_N"/>
</dbReference>
<dbReference type="Gene3D" id="2.30.30.140">
    <property type="match status" value="1"/>
</dbReference>
<evidence type="ECO:0000256" key="6">
    <source>
        <dbReference type="ARBA" id="ARBA00023242"/>
    </source>
</evidence>
<feature type="compositionally biased region" description="Basic and acidic residues" evidence="9">
    <location>
        <begin position="673"/>
        <end position="693"/>
    </location>
</feature>
<feature type="compositionally biased region" description="Pro residues" evidence="9">
    <location>
        <begin position="661"/>
        <end position="672"/>
    </location>
</feature>
<dbReference type="PROSITE" id="PS51805">
    <property type="entry name" value="EPHD"/>
    <property type="match status" value="1"/>
</dbReference>
<keyword evidence="2" id="KW-0677">Repeat</keyword>
<keyword evidence="3 8" id="KW-0863">Zinc-finger</keyword>
<dbReference type="InterPro" id="IPR036427">
    <property type="entry name" value="Bromodomain-like_sf"/>
</dbReference>
<feature type="compositionally biased region" description="Basic and acidic residues" evidence="9">
    <location>
        <begin position="1"/>
        <end position="17"/>
    </location>
</feature>
<dbReference type="AlphaFoldDB" id="A0A165FKD9"/>
<dbReference type="CDD" id="cd04369">
    <property type="entry name" value="Bromodomain"/>
    <property type="match status" value="1"/>
</dbReference>
<dbReference type="PANTHER" id="PTHR13793">
    <property type="entry name" value="PHD FINGER PROTEINS"/>
    <property type="match status" value="1"/>
</dbReference>
<evidence type="ECO:0000256" key="4">
    <source>
        <dbReference type="ARBA" id="ARBA00022833"/>
    </source>
</evidence>
<keyword evidence="15" id="KW-1185">Reference proteome</keyword>
<dbReference type="PROSITE" id="PS01359">
    <property type="entry name" value="ZF_PHD_1"/>
    <property type="match status" value="1"/>
</dbReference>
<protein>
    <submittedName>
        <fullName evidence="14">Uncharacterized protein</fullName>
    </submittedName>
</protein>
<dbReference type="CDD" id="cd05839">
    <property type="entry name" value="PWWP_BRPF"/>
    <property type="match status" value="1"/>
</dbReference>
<dbReference type="CDD" id="cd15492">
    <property type="entry name" value="PHD_BRPF_JADE_like"/>
    <property type="match status" value="1"/>
</dbReference>
<dbReference type="SUPFAM" id="SSF47370">
    <property type="entry name" value="Bromodomain"/>
    <property type="match status" value="1"/>
</dbReference>
<dbReference type="GO" id="GO:0008270">
    <property type="term" value="F:zinc ion binding"/>
    <property type="evidence" value="ECO:0007669"/>
    <property type="project" value="UniProtKB-KW"/>
</dbReference>
<dbReference type="PANTHER" id="PTHR13793:SF107">
    <property type="entry name" value="BROMODOMAIN-CONTAINING PROTEIN HOMOLOG"/>
    <property type="match status" value="1"/>
</dbReference>